<evidence type="ECO:0000313" key="1">
    <source>
        <dbReference type="EMBL" id="MPC58383.1"/>
    </source>
</evidence>
<protein>
    <submittedName>
        <fullName evidence="1">Uncharacterized protein</fullName>
    </submittedName>
</protein>
<evidence type="ECO:0000313" key="2">
    <source>
        <dbReference type="Proteomes" id="UP000324222"/>
    </source>
</evidence>
<proteinExistence type="predicted"/>
<dbReference type="EMBL" id="VSRR010015626">
    <property type="protein sequence ID" value="MPC58383.1"/>
    <property type="molecule type" value="Genomic_DNA"/>
</dbReference>
<dbReference type="Proteomes" id="UP000324222">
    <property type="component" value="Unassembled WGS sequence"/>
</dbReference>
<keyword evidence="2" id="KW-1185">Reference proteome</keyword>
<dbReference type="AlphaFoldDB" id="A0A5B7GLQ0"/>
<organism evidence="1 2">
    <name type="scientific">Portunus trituberculatus</name>
    <name type="common">Swimming crab</name>
    <name type="synonym">Neptunus trituberculatus</name>
    <dbReference type="NCBI Taxonomy" id="210409"/>
    <lineage>
        <taxon>Eukaryota</taxon>
        <taxon>Metazoa</taxon>
        <taxon>Ecdysozoa</taxon>
        <taxon>Arthropoda</taxon>
        <taxon>Crustacea</taxon>
        <taxon>Multicrustacea</taxon>
        <taxon>Malacostraca</taxon>
        <taxon>Eumalacostraca</taxon>
        <taxon>Eucarida</taxon>
        <taxon>Decapoda</taxon>
        <taxon>Pleocyemata</taxon>
        <taxon>Brachyura</taxon>
        <taxon>Eubrachyura</taxon>
        <taxon>Portunoidea</taxon>
        <taxon>Portunidae</taxon>
        <taxon>Portuninae</taxon>
        <taxon>Portunus</taxon>
    </lineage>
</organism>
<gene>
    <name evidence="1" type="ORF">E2C01_052387</name>
</gene>
<sequence length="77" mass="8398">MERGEFTHTRNKTSSSNILAATSVFQVSTGKIFNISIASDKTYSRVDTDAEPKVGQAIRYNNPLNKQVNSQATAGPH</sequence>
<comment type="caution">
    <text evidence="1">The sequence shown here is derived from an EMBL/GenBank/DDBJ whole genome shotgun (WGS) entry which is preliminary data.</text>
</comment>
<reference evidence="1 2" key="1">
    <citation type="submission" date="2019-05" db="EMBL/GenBank/DDBJ databases">
        <title>Another draft genome of Portunus trituberculatus and its Hox gene families provides insights of decapod evolution.</title>
        <authorList>
            <person name="Jeong J.-H."/>
            <person name="Song I."/>
            <person name="Kim S."/>
            <person name="Choi T."/>
            <person name="Kim D."/>
            <person name="Ryu S."/>
            <person name="Kim W."/>
        </authorList>
    </citation>
    <scope>NUCLEOTIDE SEQUENCE [LARGE SCALE GENOMIC DNA]</scope>
    <source>
        <tissue evidence="1">Muscle</tissue>
    </source>
</reference>
<accession>A0A5B7GLQ0</accession>
<name>A0A5B7GLQ0_PORTR</name>